<reference evidence="3" key="1">
    <citation type="journal article" date="2019" name="Int. J. Syst. Evol. Microbiol.">
        <title>The Global Catalogue of Microorganisms (GCM) 10K type strain sequencing project: providing services to taxonomists for standard genome sequencing and annotation.</title>
        <authorList>
            <consortium name="The Broad Institute Genomics Platform"/>
            <consortium name="The Broad Institute Genome Sequencing Center for Infectious Disease"/>
            <person name="Wu L."/>
            <person name="Ma J."/>
        </authorList>
    </citation>
    <scope>NUCLEOTIDE SEQUENCE [LARGE SCALE GENOMIC DNA]</scope>
    <source>
        <strain evidence="3">NCAIM B.01391</strain>
    </source>
</reference>
<dbReference type="Proteomes" id="UP001596053">
    <property type="component" value="Unassembled WGS sequence"/>
</dbReference>
<gene>
    <name evidence="2" type="ORF">ACFPOB_18675</name>
</gene>
<evidence type="ECO:0000313" key="2">
    <source>
        <dbReference type="EMBL" id="MFC5421584.1"/>
    </source>
</evidence>
<comment type="caution">
    <text evidence="2">The sequence shown here is derived from an EMBL/GenBank/DDBJ whole genome shotgun (WGS) entry which is preliminary data.</text>
</comment>
<dbReference type="InterPro" id="IPR001646">
    <property type="entry name" value="5peptide_repeat"/>
</dbReference>
<keyword evidence="3" id="KW-1185">Reference proteome</keyword>
<organism evidence="2 3">
    <name type="scientific">Bosea eneae</name>
    <dbReference type="NCBI Taxonomy" id="151454"/>
    <lineage>
        <taxon>Bacteria</taxon>
        <taxon>Pseudomonadati</taxon>
        <taxon>Pseudomonadota</taxon>
        <taxon>Alphaproteobacteria</taxon>
        <taxon>Hyphomicrobiales</taxon>
        <taxon>Boseaceae</taxon>
        <taxon>Bosea</taxon>
    </lineage>
</organism>
<protein>
    <submittedName>
        <fullName evidence="2">DUF2169 domain-containing protein</fullName>
    </submittedName>
</protein>
<name>A0ABW0ITX3_9HYPH</name>
<feature type="domain" description="DUF2169" evidence="1">
    <location>
        <begin position="23"/>
        <end position="298"/>
    </location>
</feature>
<dbReference type="Pfam" id="PF00805">
    <property type="entry name" value="Pentapeptide"/>
    <property type="match status" value="4"/>
</dbReference>
<dbReference type="EMBL" id="JBHSLW010000029">
    <property type="protein sequence ID" value="MFC5421584.1"/>
    <property type="molecule type" value="Genomic_DNA"/>
</dbReference>
<dbReference type="Gene3D" id="2.160.20.80">
    <property type="entry name" value="E3 ubiquitin-protein ligase SopA"/>
    <property type="match status" value="2"/>
</dbReference>
<evidence type="ECO:0000259" key="1">
    <source>
        <dbReference type="Pfam" id="PF09937"/>
    </source>
</evidence>
<proteinExistence type="predicted"/>
<dbReference type="PANTHER" id="PTHR14136">
    <property type="entry name" value="BTB_POZ DOMAIN-CONTAINING PROTEIN KCTD9"/>
    <property type="match status" value="1"/>
</dbReference>
<sequence>MPTIIKPRKLGILTKVERRGSSATLVVSALGLFSLLEPGDFEPDTALWPMAMEQMPAGTIFDAAMPKPCGEVLVAGFARAPGGDPVPALTLDITLGAVRKRLTVFGDRVWRQTAGGPVFEQPRPFIEMPLVPARCFGGPNHSDNPLGRGAEAARRVDAGEIVLLPNIERADRLIRTAEDAPEPIRLGPIDPAHPSRRALAGTYDDRWLKHGFPGLAADADPRLFCVATPDQRIEGYFSGQEPYRLVGFSAEHPVIEGALPSMRVRTFIARVDGLFELPNVLDTAWLFPSAHKGVLIYRGACPVADIDGDDVSHVMLAYERLADEPRPAEHYAEAFRLRSDPAEKLKYALADGALSPLPDSAAVERRRIARMAHHERQRERTEKAQRLVLRDALDKAGLPAAFMPDLPPAEPPPAWMPSPEEIASGEIDFAALFEGTQQLQAQMDERGRALGAQAHAAANRGDRFRQTGDLGELDALLAELDLPEQPNLAATALPPDFKLRASTVDPEAALRDALQRFQSGPGATLLAPARGGLAGAQAAQRDDVVPDAATISKMERQTISLPAEADAAGDKLRRAFPELAPPGQSLDDLLGSLLAGDILPDAKEPADAKTQLARASAQLDQLEPRLGEAMATMRRLAPEPIHPIAPLPPESAQRFGQAIMAAKADGLAGRDMAGADLSGQDFSGLDLSGAFFEQCDLRGARFHGANCAGAVFAGADLRGADFSQANLLEANLGAGDARGARFAGADLRRAQWLKSKIAQCDFAGATLEEANFIEADLSDVSFAGAKLDRVTILRSDMTRVVLADAIMESCALIEVKAESLDARRLKAFKLSAVKLEAPGADFSGAHLQQSGFHAGCDLAGARFNGAVGMNGSFRGARLIRASFARASFNRVDFGEADLSEADLALASLKQASLGKAILLRADLFGANLFNAQARRAHLDGARLLRANLYGCDLSDASLVGADLTQALLDKTLFGMPADAP</sequence>
<accession>A0ABW0ITX3</accession>
<dbReference type="InterPro" id="IPR018683">
    <property type="entry name" value="DUF2169"/>
</dbReference>
<dbReference type="PANTHER" id="PTHR14136:SF17">
    <property type="entry name" value="BTB_POZ DOMAIN-CONTAINING PROTEIN KCTD9"/>
    <property type="match status" value="1"/>
</dbReference>
<dbReference type="Pfam" id="PF09937">
    <property type="entry name" value="DUF2169"/>
    <property type="match status" value="1"/>
</dbReference>
<evidence type="ECO:0000313" key="3">
    <source>
        <dbReference type="Proteomes" id="UP001596053"/>
    </source>
</evidence>
<dbReference type="RefSeq" id="WP_377799866.1">
    <property type="nucleotide sequence ID" value="NZ_JBHSLW010000029.1"/>
</dbReference>
<dbReference type="InterPro" id="IPR051082">
    <property type="entry name" value="Pentapeptide-BTB/POZ_domain"/>
</dbReference>
<dbReference type="SUPFAM" id="SSF141571">
    <property type="entry name" value="Pentapeptide repeat-like"/>
    <property type="match status" value="2"/>
</dbReference>